<dbReference type="AlphaFoldDB" id="A0AAV4WD88"/>
<sequence>MFRILQPSLKRFCLPSESAKGLIFVFPSAFCARFTEPPLPPARNTPGIHFPQTHDAGKAAVWKSRKSLNSPSFLISSEKIPIDVGRPISTIWIGEEKSHLSPGKRTCAQVVLAMGKLWDLGYELLGHPLFSSFGPLRLLFVPRLEEICFWKVLRIQ</sequence>
<evidence type="ECO:0000313" key="1">
    <source>
        <dbReference type="EMBL" id="GIY79921.1"/>
    </source>
</evidence>
<evidence type="ECO:0000313" key="2">
    <source>
        <dbReference type="Proteomes" id="UP001054837"/>
    </source>
</evidence>
<accession>A0AAV4WD88</accession>
<name>A0AAV4WD88_9ARAC</name>
<protein>
    <submittedName>
        <fullName evidence="1">Uncharacterized protein</fullName>
    </submittedName>
</protein>
<gene>
    <name evidence="1" type="ORF">CDAR_384781</name>
</gene>
<comment type="caution">
    <text evidence="1">The sequence shown here is derived from an EMBL/GenBank/DDBJ whole genome shotgun (WGS) entry which is preliminary data.</text>
</comment>
<proteinExistence type="predicted"/>
<dbReference type="EMBL" id="BPLQ01014465">
    <property type="protein sequence ID" value="GIY79921.1"/>
    <property type="molecule type" value="Genomic_DNA"/>
</dbReference>
<reference evidence="1 2" key="1">
    <citation type="submission" date="2021-06" db="EMBL/GenBank/DDBJ databases">
        <title>Caerostris darwini draft genome.</title>
        <authorList>
            <person name="Kono N."/>
            <person name="Arakawa K."/>
        </authorList>
    </citation>
    <scope>NUCLEOTIDE SEQUENCE [LARGE SCALE GENOMIC DNA]</scope>
</reference>
<organism evidence="1 2">
    <name type="scientific">Caerostris darwini</name>
    <dbReference type="NCBI Taxonomy" id="1538125"/>
    <lineage>
        <taxon>Eukaryota</taxon>
        <taxon>Metazoa</taxon>
        <taxon>Ecdysozoa</taxon>
        <taxon>Arthropoda</taxon>
        <taxon>Chelicerata</taxon>
        <taxon>Arachnida</taxon>
        <taxon>Araneae</taxon>
        <taxon>Araneomorphae</taxon>
        <taxon>Entelegynae</taxon>
        <taxon>Araneoidea</taxon>
        <taxon>Araneidae</taxon>
        <taxon>Caerostris</taxon>
    </lineage>
</organism>
<dbReference type="Proteomes" id="UP001054837">
    <property type="component" value="Unassembled WGS sequence"/>
</dbReference>
<keyword evidence="2" id="KW-1185">Reference proteome</keyword>